<dbReference type="InterPro" id="IPR005269">
    <property type="entry name" value="LOG"/>
</dbReference>
<name>A0A2U8E757_9BACT</name>
<gene>
    <name evidence="4" type="ORF">CKA38_13525</name>
</gene>
<dbReference type="KEGG" id="elut:CKA38_13525"/>
<evidence type="ECO:0000256" key="3">
    <source>
        <dbReference type="RuleBase" id="RU363015"/>
    </source>
</evidence>
<dbReference type="OrthoDB" id="9801098at2"/>
<dbReference type="RefSeq" id="WP_108826595.1">
    <property type="nucleotide sequence ID" value="NZ_CP023004.1"/>
</dbReference>
<comment type="catalytic activity">
    <reaction evidence="1">
        <text>AMP + H2O = D-ribose 5-phosphate + adenine</text>
        <dbReference type="Rhea" id="RHEA:20129"/>
        <dbReference type="ChEBI" id="CHEBI:15377"/>
        <dbReference type="ChEBI" id="CHEBI:16708"/>
        <dbReference type="ChEBI" id="CHEBI:78346"/>
        <dbReference type="ChEBI" id="CHEBI:456215"/>
        <dbReference type="EC" id="3.2.2.4"/>
    </reaction>
</comment>
<dbReference type="EMBL" id="CP023004">
    <property type="protein sequence ID" value="AWI10697.1"/>
    <property type="molecule type" value="Genomic_DNA"/>
</dbReference>
<evidence type="ECO:0000313" key="5">
    <source>
        <dbReference type="Proteomes" id="UP000244896"/>
    </source>
</evidence>
<dbReference type="Proteomes" id="UP000244896">
    <property type="component" value="Chromosome"/>
</dbReference>
<dbReference type="InterPro" id="IPR031100">
    <property type="entry name" value="LOG_fam"/>
</dbReference>
<dbReference type="PANTHER" id="PTHR31223:SF70">
    <property type="entry name" value="LOG FAMILY PROTEIN YJL055W"/>
    <property type="match status" value="1"/>
</dbReference>
<reference evidence="4 5" key="1">
    <citation type="journal article" date="2018" name="Syst. Appl. Microbiol.">
        <title>Ereboglobus luteus gen. nov. sp. nov. from cockroach guts, and new insights into the oxygen relationship of the genera Opitutus and Didymococcus (Verrucomicrobia: Opitutaceae).</title>
        <authorList>
            <person name="Tegtmeier D."/>
            <person name="Belitz A."/>
            <person name="Radek R."/>
            <person name="Heimerl T."/>
            <person name="Brune A."/>
        </authorList>
    </citation>
    <scope>NUCLEOTIDE SEQUENCE [LARGE SCALE GENOMIC DNA]</scope>
    <source>
        <strain evidence="4 5">Ho45</strain>
    </source>
</reference>
<keyword evidence="3" id="KW-0203">Cytokinin biosynthesis</keyword>
<dbReference type="Pfam" id="PF03641">
    <property type="entry name" value="Lysine_decarbox"/>
    <property type="match status" value="1"/>
</dbReference>
<dbReference type="GO" id="GO:0005829">
    <property type="term" value="C:cytosol"/>
    <property type="evidence" value="ECO:0007669"/>
    <property type="project" value="TreeGrafter"/>
</dbReference>
<protein>
    <recommendedName>
        <fullName evidence="3">Cytokinin riboside 5'-monophosphate phosphoribohydrolase</fullName>
        <ecNumber evidence="3">3.2.2.n1</ecNumber>
    </recommendedName>
</protein>
<dbReference type="GO" id="GO:0008714">
    <property type="term" value="F:AMP nucleosidase activity"/>
    <property type="evidence" value="ECO:0007669"/>
    <property type="project" value="UniProtKB-EC"/>
</dbReference>
<dbReference type="NCBIfam" id="TIGR00730">
    <property type="entry name" value="Rossman fold protein, TIGR00730 family"/>
    <property type="match status" value="1"/>
</dbReference>
<evidence type="ECO:0000256" key="2">
    <source>
        <dbReference type="ARBA" id="ARBA00006763"/>
    </source>
</evidence>
<dbReference type="EC" id="3.2.2.n1" evidence="3"/>
<keyword evidence="5" id="KW-1185">Reference proteome</keyword>
<proteinExistence type="inferred from homology"/>
<dbReference type="SUPFAM" id="SSF102405">
    <property type="entry name" value="MCP/YpsA-like"/>
    <property type="match status" value="1"/>
</dbReference>
<comment type="similarity">
    <text evidence="2 3">Belongs to the LOG family.</text>
</comment>
<organism evidence="4 5">
    <name type="scientific">Ereboglobus luteus</name>
    <dbReference type="NCBI Taxonomy" id="1796921"/>
    <lineage>
        <taxon>Bacteria</taxon>
        <taxon>Pseudomonadati</taxon>
        <taxon>Verrucomicrobiota</taxon>
        <taxon>Opitutia</taxon>
        <taxon>Opitutales</taxon>
        <taxon>Opitutaceae</taxon>
        <taxon>Ereboglobus</taxon>
    </lineage>
</organism>
<keyword evidence="3" id="KW-0378">Hydrolase</keyword>
<evidence type="ECO:0000313" key="4">
    <source>
        <dbReference type="EMBL" id="AWI10697.1"/>
    </source>
</evidence>
<dbReference type="GO" id="GO:0009691">
    <property type="term" value="P:cytokinin biosynthetic process"/>
    <property type="evidence" value="ECO:0007669"/>
    <property type="project" value="UniProtKB-UniRule"/>
</dbReference>
<dbReference type="AlphaFoldDB" id="A0A2U8E757"/>
<sequence length="195" mass="21596">MSKLLCVYCASSAKLDPKYYAAAEQIGHAMVSAGWDLIYGGGNAGLMGSVARTVKGDGGRVAGIIPDFMIERELAYREADELVVVKTMRERKRIMAERADAFLALPGGIGTLEELSEVLTERSLNLSQKPVVIFNQDGFYDDLLRFFERMVRENFKRPGMCTLYSVANSVDEIWPLIANAPAFEAESLWANDKKS</sequence>
<dbReference type="Gene3D" id="3.40.50.450">
    <property type="match status" value="1"/>
</dbReference>
<accession>A0A2U8E757</accession>
<dbReference type="PANTHER" id="PTHR31223">
    <property type="entry name" value="LOG FAMILY PROTEIN YJL055W"/>
    <property type="match status" value="1"/>
</dbReference>
<evidence type="ECO:0000256" key="1">
    <source>
        <dbReference type="ARBA" id="ARBA00000274"/>
    </source>
</evidence>